<organism evidence="1 2">
    <name type="scientific">Periweissella fabalis</name>
    <dbReference type="NCBI Taxonomy" id="1070421"/>
    <lineage>
        <taxon>Bacteria</taxon>
        <taxon>Bacillati</taxon>
        <taxon>Bacillota</taxon>
        <taxon>Bacilli</taxon>
        <taxon>Lactobacillales</taxon>
        <taxon>Lactobacillaceae</taxon>
        <taxon>Periweissella</taxon>
    </lineage>
</organism>
<dbReference type="EMBL" id="JAAXPN010000001">
    <property type="protein sequence ID" value="NKZ23384.1"/>
    <property type="molecule type" value="Genomic_DNA"/>
</dbReference>
<dbReference type="RefSeq" id="WP_168721182.1">
    <property type="nucleotide sequence ID" value="NZ_JAAXPN010000001.1"/>
</dbReference>
<evidence type="ECO:0000313" key="1">
    <source>
        <dbReference type="EMBL" id="NKZ23384.1"/>
    </source>
</evidence>
<keyword evidence="2" id="KW-1185">Reference proteome</keyword>
<sequence length="208" mass="24372">MKRDNILAATRWTDKRQQQLLQECVDVTYFNRLSIKEQLRYQPAILQGQNNFDGDDVYRKRRPATQRRFYEPCEATPVRHWEKQDQLAVKVSDANCASITRSHLEMQPQALCKKTIHQVTPPQKLAPADYAPMLASSDELQETWHQYARSYGKLKVQIKPHYQLDKDYYDPNARIIRCRQLAQVLTDNIKEQGRGMFNITDYAPAIES</sequence>
<dbReference type="AlphaFoldDB" id="A0A7X6N2B5"/>
<dbReference type="Proteomes" id="UP000549765">
    <property type="component" value="Unassembled WGS sequence"/>
</dbReference>
<name>A0A7X6N2B5_9LACO</name>
<reference evidence="1 2" key="1">
    <citation type="submission" date="2020-04" db="EMBL/GenBank/DDBJ databases">
        <title>MicrobeNet Type strains.</title>
        <authorList>
            <person name="Nicholson A.C."/>
        </authorList>
    </citation>
    <scope>NUCLEOTIDE SEQUENCE [LARGE SCALE GENOMIC DNA]</scope>
    <source>
        <strain evidence="1 2">CCUG 61472</strain>
    </source>
</reference>
<protein>
    <submittedName>
        <fullName evidence="1">Uncharacterized protein</fullName>
    </submittedName>
</protein>
<proteinExistence type="predicted"/>
<comment type="caution">
    <text evidence="1">The sequence shown here is derived from an EMBL/GenBank/DDBJ whole genome shotgun (WGS) entry which is preliminary data.</text>
</comment>
<evidence type="ECO:0000313" key="2">
    <source>
        <dbReference type="Proteomes" id="UP000549765"/>
    </source>
</evidence>
<accession>A0A7X6N2B5</accession>
<gene>
    <name evidence="1" type="ORF">HF964_00950</name>
</gene>